<protein>
    <submittedName>
        <fullName evidence="1">Disulfide bond formation protein DsbA</fullName>
    </submittedName>
</protein>
<dbReference type="RefSeq" id="WP_099200510.1">
    <property type="nucleotide sequence ID" value="NZ_NHZO01000151.1"/>
</dbReference>
<dbReference type="Gene3D" id="3.40.30.10">
    <property type="entry name" value="Glutaredoxin"/>
    <property type="match status" value="1"/>
</dbReference>
<dbReference type="SUPFAM" id="SSF52833">
    <property type="entry name" value="Thioredoxin-like"/>
    <property type="match status" value="1"/>
</dbReference>
<dbReference type="EMBL" id="NHZO01000151">
    <property type="protein sequence ID" value="PHQ50023.1"/>
    <property type="molecule type" value="Genomic_DNA"/>
</dbReference>
<proteinExistence type="predicted"/>
<evidence type="ECO:0000313" key="2">
    <source>
        <dbReference type="Proteomes" id="UP000222531"/>
    </source>
</evidence>
<name>A0A2G1XFL1_STRCJ</name>
<gene>
    <name evidence="1" type="ORF">BLA24_20650</name>
</gene>
<dbReference type="Proteomes" id="UP000222531">
    <property type="component" value="Unassembled WGS sequence"/>
</dbReference>
<dbReference type="AlphaFoldDB" id="A0A2G1XFL1"/>
<keyword evidence="2" id="KW-1185">Reference proteome</keyword>
<organism evidence="1 2">
    <name type="scientific">Streptomyces cinnamoneus</name>
    <name type="common">Streptoverticillium cinnamoneum</name>
    <dbReference type="NCBI Taxonomy" id="53446"/>
    <lineage>
        <taxon>Bacteria</taxon>
        <taxon>Bacillati</taxon>
        <taxon>Actinomycetota</taxon>
        <taxon>Actinomycetes</taxon>
        <taxon>Kitasatosporales</taxon>
        <taxon>Streptomycetaceae</taxon>
        <taxon>Streptomyces</taxon>
        <taxon>Streptomyces cinnamoneus group</taxon>
    </lineage>
</organism>
<dbReference type="OrthoDB" id="4125991at2"/>
<dbReference type="InterPro" id="IPR036249">
    <property type="entry name" value="Thioredoxin-like_sf"/>
</dbReference>
<reference evidence="1 2" key="1">
    <citation type="journal article" date="2017" name="Biochemistry">
        <title>Identification of the Biosynthetic Pathway for the Antibiotic Bicyclomycin.</title>
        <authorList>
            <person name="Patteson J."/>
            <person name="Cai W."/>
            <person name="Johnson R.A."/>
            <person name="Santa Maria K."/>
            <person name="Li B."/>
        </authorList>
    </citation>
    <scope>NUCLEOTIDE SEQUENCE [LARGE SCALE GENOMIC DNA]</scope>
    <source>
        <strain evidence="1 2">ATCC 21532</strain>
    </source>
</reference>
<accession>A0A2G1XFL1</accession>
<evidence type="ECO:0000313" key="1">
    <source>
        <dbReference type="EMBL" id="PHQ50023.1"/>
    </source>
</evidence>
<sequence>MFKPRRGDRVTAERVTADFWFDPACPWAWMTSRWMTEVEKVRPVDVRWRVMSLAVLNEDKLDQVPEEYRAYLRTDAWGPVRVCVAAAAEFGDEVLGRLYTAIGTRFHNEALPRDRGTIAAALEEAGLPARLIEAYDSDAFDEDLRLSHKEGIDKVGQDVGTPIIAVPGPEGQEVAFFGPVVTPAPRGEAAARLWDGTLLVAGTPGFFEIKRTRTVGPVFD</sequence>
<dbReference type="InterPro" id="IPR053977">
    <property type="entry name" value="Rv2466c-like"/>
</dbReference>
<dbReference type="Pfam" id="PF22234">
    <property type="entry name" value="Rv2466c-like"/>
    <property type="match status" value="1"/>
</dbReference>
<dbReference type="CDD" id="cd02972">
    <property type="entry name" value="DsbA_family"/>
    <property type="match status" value="1"/>
</dbReference>
<comment type="caution">
    <text evidence="1">The sequence shown here is derived from an EMBL/GenBank/DDBJ whole genome shotgun (WGS) entry which is preliminary data.</text>
</comment>